<protein>
    <recommendedName>
        <fullName evidence="2">Transcriptional regulator SutA RNAP-binding domain-containing protein</fullName>
    </recommendedName>
</protein>
<accession>A0A1D2QRB7</accession>
<evidence type="ECO:0000313" key="3">
    <source>
        <dbReference type="EMBL" id="ODS24126.1"/>
    </source>
</evidence>
<sequence>MSEEESLVFSVHSSEDHIETELLMHHTSMVEKVIERETLNRQIEEFLANGGRISAIDPNVMADPPKKPENRYGSHPI</sequence>
<dbReference type="EMBL" id="MDLC01000013">
    <property type="protein sequence ID" value="ODS24126.1"/>
    <property type="molecule type" value="Genomic_DNA"/>
</dbReference>
<dbReference type="Pfam" id="PF20661">
    <property type="entry name" value="SutA-RBD"/>
    <property type="match status" value="1"/>
</dbReference>
<feature type="compositionally biased region" description="Basic and acidic residues" evidence="1">
    <location>
        <begin position="64"/>
        <end position="77"/>
    </location>
</feature>
<dbReference type="InterPro" id="IPR049191">
    <property type="entry name" value="SutA_RBD"/>
</dbReference>
<organism evidence="3 4">
    <name type="scientific">Candidatus Endobugula sertula</name>
    <name type="common">Bugula neritina bacterial symbiont</name>
    <dbReference type="NCBI Taxonomy" id="62101"/>
    <lineage>
        <taxon>Bacteria</taxon>
        <taxon>Pseudomonadati</taxon>
        <taxon>Pseudomonadota</taxon>
        <taxon>Gammaproteobacteria</taxon>
        <taxon>Cellvibrionales</taxon>
        <taxon>Cellvibrionaceae</taxon>
        <taxon>Candidatus Endobugula</taxon>
    </lineage>
</organism>
<dbReference type="STRING" id="62101.AB835_05185"/>
<proteinExistence type="predicted"/>
<evidence type="ECO:0000256" key="1">
    <source>
        <dbReference type="SAM" id="MobiDB-lite"/>
    </source>
</evidence>
<feature type="domain" description="Transcriptional regulator SutA RNAP-binding" evidence="2">
    <location>
        <begin position="35"/>
        <end position="64"/>
    </location>
</feature>
<evidence type="ECO:0000259" key="2">
    <source>
        <dbReference type="Pfam" id="PF20661"/>
    </source>
</evidence>
<comment type="caution">
    <text evidence="3">The sequence shown here is derived from an EMBL/GenBank/DDBJ whole genome shotgun (WGS) entry which is preliminary data.</text>
</comment>
<dbReference type="AlphaFoldDB" id="A0A1D2QRB7"/>
<reference evidence="3 4" key="1">
    <citation type="journal article" date="2016" name="Appl. Environ. Microbiol.">
        <title>Lack of Overt Genome Reduction in the Bryostatin-Producing Bryozoan Symbiont "Candidatus Endobugula sertula".</title>
        <authorList>
            <person name="Miller I.J."/>
            <person name="Vanee N."/>
            <person name="Fong S.S."/>
            <person name="Lim-Fong G.E."/>
            <person name="Kwan J.C."/>
        </authorList>
    </citation>
    <scope>NUCLEOTIDE SEQUENCE [LARGE SCALE GENOMIC DNA]</scope>
    <source>
        <strain evidence="3">AB1-4</strain>
    </source>
</reference>
<name>A0A1D2QRB7_9GAMM</name>
<dbReference type="Proteomes" id="UP000242502">
    <property type="component" value="Unassembled WGS sequence"/>
</dbReference>
<evidence type="ECO:0000313" key="4">
    <source>
        <dbReference type="Proteomes" id="UP000242502"/>
    </source>
</evidence>
<feature type="region of interest" description="Disordered" evidence="1">
    <location>
        <begin position="54"/>
        <end position="77"/>
    </location>
</feature>
<gene>
    <name evidence="3" type="ORF">AB835_05185</name>
</gene>